<organism evidence="2 3">
    <name type="scientific">Plectus sambesii</name>
    <dbReference type="NCBI Taxonomy" id="2011161"/>
    <lineage>
        <taxon>Eukaryota</taxon>
        <taxon>Metazoa</taxon>
        <taxon>Ecdysozoa</taxon>
        <taxon>Nematoda</taxon>
        <taxon>Chromadorea</taxon>
        <taxon>Plectida</taxon>
        <taxon>Plectina</taxon>
        <taxon>Plectoidea</taxon>
        <taxon>Plectidae</taxon>
        <taxon>Plectus</taxon>
    </lineage>
</organism>
<feature type="transmembrane region" description="Helical" evidence="1">
    <location>
        <begin position="141"/>
        <end position="161"/>
    </location>
</feature>
<dbReference type="PANTHER" id="PTHR23021">
    <property type="entry name" value="SERPENTINE RECEPTOR, CLASS T"/>
    <property type="match status" value="1"/>
</dbReference>
<protein>
    <submittedName>
        <fullName evidence="3">G-protein coupled receptors family 1 profile domain-containing protein</fullName>
    </submittedName>
</protein>
<evidence type="ECO:0000256" key="1">
    <source>
        <dbReference type="SAM" id="Phobius"/>
    </source>
</evidence>
<sequence length="312" mass="35003">MEVCNITNETNPCVFADHVGDDPVANWLVGVISLFFSIACVAPYVIILKIIAADKELKDVPAYRIMFHLGISDVTQGVLLAIGGPFTMCQCTLHPIINKICGGILNSAFFAYIPLTVLLAFNRLVIFFSPSKTGVLLGKKFTTICIIACWLWGLLFFSFYLSPWVGLAYFPAEYTWGYDESVMSEAAETLELYATVSQLAACGVIYGLIAIKLILTRRAFGNQSSEMRHEFRFLLQAALTAGYCMFVQFAWHNYGLFFDDQKWTYFAVNMMWIFNVGVNPTVYLALNKTLRGRFVEMCGLKKQTSINPTTTF</sequence>
<dbReference type="Proteomes" id="UP000887566">
    <property type="component" value="Unplaced"/>
</dbReference>
<keyword evidence="2" id="KW-1185">Reference proteome</keyword>
<evidence type="ECO:0000313" key="3">
    <source>
        <dbReference type="WBParaSite" id="PSAMB.scaffold2355size23661.g17425.t1"/>
    </source>
</evidence>
<dbReference type="Gene3D" id="1.20.1070.10">
    <property type="entry name" value="Rhodopsin 7-helix transmembrane proteins"/>
    <property type="match status" value="1"/>
</dbReference>
<name>A0A914VSU4_9BILA</name>
<feature type="transmembrane region" description="Helical" evidence="1">
    <location>
        <begin position="231"/>
        <end position="251"/>
    </location>
</feature>
<proteinExistence type="predicted"/>
<evidence type="ECO:0000313" key="2">
    <source>
        <dbReference type="Proteomes" id="UP000887566"/>
    </source>
</evidence>
<feature type="transmembrane region" description="Helical" evidence="1">
    <location>
        <begin position="109"/>
        <end position="129"/>
    </location>
</feature>
<keyword evidence="1" id="KW-0812">Transmembrane</keyword>
<dbReference type="Pfam" id="PF10321">
    <property type="entry name" value="7TM_GPCR_Srt"/>
    <property type="match status" value="1"/>
</dbReference>
<accession>A0A914VSU4</accession>
<feature type="transmembrane region" description="Helical" evidence="1">
    <location>
        <begin position="263"/>
        <end position="286"/>
    </location>
</feature>
<dbReference type="InterPro" id="IPR019425">
    <property type="entry name" value="7TM_GPCR_serpentine_rcpt_Srt"/>
</dbReference>
<feature type="transmembrane region" description="Helical" evidence="1">
    <location>
        <begin position="74"/>
        <end position="97"/>
    </location>
</feature>
<keyword evidence="1" id="KW-1133">Transmembrane helix</keyword>
<reference evidence="3" key="1">
    <citation type="submission" date="2022-11" db="UniProtKB">
        <authorList>
            <consortium name="WormBaseParasite"/>
        </authorList>
    </citation>
    <scope>IDENTIFICATION</scope>
</reference>
<feature type="transmembrane region" description="Helical" evidence="1">
    <location>
        <begin position="27"/>
        <end position="53"/>
    </location>
</feature>
<dbReference type="SUPFAM" id="SSF81321">
    <property type="entry name" value="Family A G protein-coupled receptor-like"/>
    <property type="match status" value="1"/>
</dbReference>
<keyword evidence="1" id="KW-0472">Membrane</keyword>
<feature type="transmembrane region" description="Helical" evidence="1">
    <location>
        <begin position="192"/>
        <end position="211"/>
    </location>
</feature>
<dbReference type="WBParaSite" id="PSAMB.scaffold2355size23661.g17425.t1">
    <property type="protein sequence ID" value="PSAMB.scaffold2355size23661.g17425.t1"/>
    <property type="gene ID" value="PSAMB.scaffold2355size23661.g17425"/>
</dbReference>
<dbReference type="PANTHER" id="PTHR23021:SF82">
    <property type="entry name" value="G PROTEIN-COUPLED RECEPTOR"/>
    <property type="match status" value="1"/>
</dbReference>
<dbReference type="AlphaFoldDB" id="A0A914VSU4"/>